<keyword evidence="2" id="KW-1185">Reference proteome</keyword>
<gene>
    <name evidence="1" type="ORF">ACAOBT_LOCUS1186</name>
</gene>
<protein>
    <submittedName>
        <fullName evidence="1">Uncharacterized protein</fullName>
    </submittedName>
</protein>
<sequence>MILSGALRASAIPLLTRIYFLDILTAKGGMLRTTKDCLGLRVRLNLLHHTWKWLHQTITLHDYLISLTASCKNAHPKSLLKL</sequence>
<proteinExistence type="predicted"/>
<dbReference type="OrthoDB" id="201621at2759"/>
<evidence type="ECO:0000313" key="2">
    <source>
        <dbReference type="Proteomes" id="UP001152888"/>
    </source>
</evidence>
<accession>A0A9P0JJ89</accession>
<dbReference type="AlphaFoldDB" id="A0A9P0JJ89"/>
<organism evidence="1 2">
    <name type="scientific">Acanthoscelides obtectus</name>
    <name type="common">Bean weevil</name>
    <name type="synonym">Bruchus obtectus</name>
    <dbReference type="NCBI Taxonomy" id="200917"/>
    <lineage>
        <taxon>Eukaryota</taxon>
        <taxon>Metazoa</taxon>
        <taxon>Ecdysozoa</taxon>
        <taxon>Arthropoda</taxon>
        <taxon>Hexapoda</taxon>
        <taxon>Insecta</taxon>
        <taxon>Pterygota</taxon>
        <taxon>Neoptera</taxon>
        <taxon>Endopterygota</taxon>
        <taxon>Coleoptera</taxon>
        <taxon>Polyphaga</taxon>
        <taxon>Cucujiformia</taxon>
        <taxon>Chrysomeloidea</taxon>
        <taxon>Chrysomelidae</taxon>
        <taxon>Bruchinae</taxon>
        <taxon>Bruchini</taxon>
        <taxon>Acanthoscelides</taxon>
    </lineage>
</organism>
<evidence type="ECO:0000313" key="1">
    <source>
        <dbReference type="EMBL" id="CAH1955699.1"/>
    </source>
</evidence>
<dbReference type="Proteomes" id="UP001152888">
    <property type="component" value="Unassembled WGS sequence"/>
</dbReference>
<reference evidence="1" key="1">
    <citation type="submission" date="2022-03" db="EMBL/GenBank/DDBJ databases">
        <authorList>
            <person name="Sayadi A."/>
        </authorList>
    </citation>
    <scope>NUCLEOTIDE SEQUENCE</scope>
</reference>
<name>A0A9P0JJ89_ACAOB</name>
<comment type="caution">
    <text evidence="1">The sequence shown here is derived from an EMBL/GenBank/DDBJ whole genome shotgun (WGS) entry which is preliminary data.</text>
</comment>
<dbReference type="EMBL" id="CAKOFQ010006661">
    <property type="protein sequence ID" value="CAH1955699.1"/>
    <property type="molecule type" value="Genomic_DNA"/>
</dbReference>